<dbReference type="EMBL" id="FZMO01000046">
    <property type="protein sequence ID" value="SNQ46439.1"/>
    <property type="molecule type" value="Genomic_DNA"/>
</dbReference>
<gene>
    <name evidence="6" type="ORF">FRACA_140038</name>
</gene>
<dbReference type="PROSITE" id="PS50977">
    <property type="entry name" value="HTH_TETR_2"/>
    <property type="match status" value="1"/>
</dbReference>
<dbReference type="RefSeq" id="WP_101830457.1">
    <property type="nucleotide sequence ID" value="NZ_FZMO01000046.1"/>
</dbReference>
<evidence type="ECO:0000256" key="2">
    <source>
        <dbReference type="ARBA" id="ARBA00023125"/>
    </source>
</evidence>
<dbReference type="FunFam" id="1.10.10.60:FF:000141">
    <property type="entry name" value="TetR family transcriptional regulator"/>
    <property type="match status" value="1"/>
</dbReference>
<dbReference type="Proteomes" id="UP000234331">
    <property type="component" value="Unassembled WGS sequence"/>
</dbReference>
<dbReference type="Pfam" id="PF00440">
    <property type="entry name" value="TetR_N"/>
    <property type="match status" value="1"/>
</dbReference>
<keyword evidence="2 4" id="KW-0238">DNA-binding</keyword>
<dbReference type="PANTHER" id="PTHR30055">
    <property type="entry name" value="HTH-TYPE TRANSCRIPTIONAL REGULATOR RUTR"/>
    <property type="match status" value="1"/>
</dbReference>
<sequence length="253" mass="26097">MVESTAPESPGDTRSRILAAAMSLFGEQGYAGTSVRDISERLGVTKAALYYHFPSKETILDALLQPFMSELARLVDLVRQNPPPGPRIVVERLAELMSGSGGVLLVFVNDPSIIHRKIGESDMLSLQHALVRALAGPSPSQARLLRAHCAIGALKSGIMGRALERAAATEPAASVGRGGAGCGPRAVTAGGGAGGEDVDAVCSSTLRSLATRISQGLWPLVTAAERHEIVAAALAALGGEDGSRRPEAAGTCV</sequence>
<dbReference type="GO" id="GO:0003700">
    <property type="term" value="F:DNA-binding transcription factor activity"/>
    <property type="evidence" value="ECO:0007669"/>
    <property type="project" value="TreeGrafter"/>
</dbReference>
<dbReference type="InterPro" id="IPR001647">
    <property type="entry name" value="HTH_TetR"/>
</dbReference>
<accession>A0A2I2KL87</accession>
<dbReference type="GO" id="GO:0000976">
    <property type="term" value="F:transcription cis-regulatory region binding"/>
    <property type="evidence" value="ECO:0007669"/>
    <property type="project" value="TreeGrafter"/>
</dbReference>
<proteinExistence type="predicted"/>
<dbReference type="OrthoDB" id="3186364at2"/>
<protein>
    <submittedName>
        <fullName evidence="6">Transcriptional regulator, TetR family</fullName>
    </submittedName>
</protein>
<name>A0A2I2KL87_9ACTN</name>
<dbReference type="PANTHER" id="PTHR30055:SF237">
    <property type="entry name" value="TRANSCRIPTIONAL REPRESSOR MCE3R"/>
    <property type="match status" value="1"/>
</dbReference>
<dbReference type="GO" id="GO:0045892">
    <property type="term" value="P:negative regulation of DNA-templated transcription"/>
    <property type="evidence" value="ECO:0007669"/>
    <property type="project" value="UniProtKB-ARBA"/>
</dbReference>
<evidence type="ECO:0000256" key="1">
    <source>
        <dbReference type="ARBA" id="ARBA00023015"/>
    </source>
</evidence>
<evidence type="ECO:0000256" key="4">
    <source>
        <dbReference type="PROSITE-ProRule" id="PRU00335"/>
    </source>
</evidence>
<feature type="domain" description="HTH tetR-type" evidence="5">
    <location>
        <begin position="11"/>
        <end position="71"/>
    </location>
</feature>
<dbReference type="AlphaFoldDB" id="A0A2I2KL87"/>
<keyword evidence="1" id="KW-0805">Transcription regulation</keyword>
<keyword evidence="7" id="KW-1185">Reference proteome</keyword>
<dbReference type="PRINTS" id="PR00455">
    <property type="entry name" value="HTHTETR"/>
</dbReference>
<dbReference type="SUPFAM" id="SSF46689">
    <property type="entry name" value="Homeodomain-like"/>
    <property type="match status" value="1"/>
</dbReference>
<dbReference type="Gene3D" id="1.10.357.10">
    <property type="entry name" value="Tetracycline Repressor, domain 2"/>
    <property type="match status" value="1"/>
</dbReference>
<dbReference type="PROSITE" id="PS01081">
    <property type="entry name" value="HTH_TETR_1"/>
    <property type="match status" value="1"/>
</dbReference>
<evidence type="ECO:0000256" key="3">
    <source>
        <dbReference type="ARBA" id="ARBA00023163"/>
    </source>
</evidence>
<evidence type="ECO:0000313" key="6">
    <source>
        <dbReference type="EMBL" id="SNQ46439.1"/>
    </source>
</evidence>
<feature type="DNA-binding region" description="H-T-H motif" evidence="4">
    <location>
        <begin position="34"/>
        <end position="53"/>
    </location>
</feature>
<dbReference type="InterPro" id="IPR050109">
    <property type="entry name" value="HTH-type_TetR-like_transc_reg"/>
</dbReference>
<organism evidence="6 7">
    <name type="scientific">Frankia canadensis</name>
    <dbReference type="NCBI Taxonomy" id="1836972"/>
    <lineage>
        <taxon>Bacteria</taxon>
        <taxon>Bacillati</taxon>
        <taxon>Actinomycetota</taxon>
        <taxon>Actinomycetes</taxon>
        <taxon>Frankiales</taxon>
        <taxon>Frankiaceae</taxon>
        <taxon>Frankia</taxon>
    </lineage>
</organism>
<reference evidence="6 7" key="1">
    <citation type="submission" date="2017-06" db="EMBL/GenBank/DDBJ databases">
        <authorList>
            <person name="Kim H.J."/>
            <person name="Triplett B.A."/>
        </authorList>
    </citation>
    <scope>NUCLEOTIDE SEQUENCE [LARGE SCALE GENOMIC DNA]</scope>
    <source>
        <strain evidence="6">FRACA_ARgP5</strain>
    </source>
</reference>
<evidence type="ECO:0000259" key="5">
    <source>
        <dbReference type="PROSITE" id="PS50977"/>
    </source>
</evidence>
<keyword evidence="3" id="KW-0804">Transcription</keyword>
<evidence type="ECO:0000313" key="7">
    <source>
        <dbReference type="Proteomes" id="UP000234331"/>
    </source>
</evidence>
<dbReference type="InterPro" id="IPR023772">
    <property type="entry name" value="DNA-bd_HTH_TetR-type_CS"/>
</dbReference>
<dbReference type="InterPro" id="IPR009057">
    <property type="entry name" value="Homeodomain-like_sf"/>
</dbReference>